<sequence>MENSIRVPCDCAAVYTTGHMTTWVYSIQPMGMKNSIRVLCEMDTGQGGWTVIQRRVNGSVSFEKSWDDYRDGFGYVNGEFWLGLENIYNIVSQNTYDLRIDLEDWDNKTAYAQYSNFNISNAFDRYRLSVGDYRGTAGDALNHEDLNTDGDFEYTHNRRVFHVESKRGGWWHEHTGICNLNGPYIEAKVPYRWDNIYWAIARPYNMKTTRMMIRPSAFVQRQV</sequence>
<dbReference type="InParanoid" id="C3YF11"/>
<dbReference type="Pfam" id="PF00147">
    <property type="entry name" value="Fibrinogen_C"/>
    <property type="match status" value="1"/>
</dbReference>
<dbReference type="InterPro" id="IPR014716">
    <property type="entry name" value="Fibrinogen_a/b/g_C_1"/>
</dbReference>
<dbReference type="CDD" id="cd00087">
    <property type="entry name" value="FReD"/>
    <property type="match status" value="1"/>
</dbReference>
<dbReference type="eggNOG" id="KOG2579">
    <property type="taxonomic scope" value="Eukaryota"/>
</dbReference>
<dbReference type="EMBL" id="GG666507">
    <property type="protein sequence ID" value="EEN61255.1"/>
    <property type="molecule type" value="Genomic_DNA"/>
</dbReference>
<dbReference type="InterPro" id="IPR002181">
    <property type="entry name" value="Fibrinogen_a/b/g_C_dom"/>
</dbReference>
<dbReference type="InterPro" id="IPR036056">
    <property type="entry name" value="Fibrinogen-like_C"/>
</dbReference>
<accession>C3YF11</accession>
<dbReference type="PANTHER" id="PTHR19143:SF458">
    <property type="entry name" value="FIBRINOGEN C-TERMINAL DOMAIN-CONTAINING PROTEIN-RELATED"/>
    <property type="match status" value="1"/>
</dbReference>
<proteinExistence type="predicted"/>
<feature type="domain" description="Fibrinogen C-terminal" evidence="1">
    <location>
        <begin position="2"/>
        <end position="217"/>
    </location>
</feature>
<protein>
    <recommendedName>
        <fullName evidence="1">Fibrinogen C-terminal domain-containing protein</fullName>
    </recommendedName>
</protein>
<dbReference type="Gene3D" id="3.90.215.10">
    <property type="entry name" value="Gamma Fibrinogen, chain A, domain 1"/>
    <property type="match status" value="1"/>
</dbReference>
<reference evidence="2" key="1">
    <citation type="journal article" date="2008" name="Nature">
        <title>The amphioxus genome and the evolution of the chordate karyotype.</title>
        <authorList>
            <consortium name="US DOE Joint Genome Institute (JGI-PGF)"/>
            <person name="Putnam N.H."/>
            <person name="Butts T."/>
            <person name="Ferrier D.E.K."/>
            <person name="Furlong R.F."/>
            <person name="Hellsten U."/>
            <person name="Kawashima T."/>
            <person name="Robinson-Rechavi M."/>
            <person name="Shoguchi E."/>
            <person name="Terry A."/>
            <person name="Yu J.-K."/>
            <person name="Benito-Gutierrez E.L."/>
            <person name="Dubchak I."/>
            <person name="Garcia-Fernandez J."/>
            <person name="Gibson-Brown J.J."/>
            <person name="Grigoriev I.V."/>
            <person name="Horton A.C."/>
            <person name="de Jong P.J."/>
            <person name="Jurka J."/>
            <person name="Kapitonov V.V."/>
            <person name="Kohara Y."/>
            <person name="Kuroki Y."/>
            <person name="Lindquist E."/>
            <person name="Lucas S."/>
            <person name="Osoegawa K."/>
            <person name="Pennacchio L.A."/>
            <person name="Salamov A.A."/>
            <person name="Satou Y."/>
            <person name="Sauka-Spengler T."/>
            <person name="Schmutz J."/>
            <person name="Shin-I T."/>
            <person name="Toyoda A."/>
            <person name="Bronner-Fraser M."/>
            <person name="Fujiyama A."/>
            <person name="Holland L.Z."/>
            <person name="Holland P.W.H."/>
            <person name="Satoh N."/>
            <person name="Rokhsar D.S."/>
        </authorList>
    </citation>
    <scope>NUCLEOTIDE SEQUENCE [LARGE SCALE GENOMIC DNA]</scope>
    <source>
        <strain evidence="2">S238N-H82</strain>
        <tissue evidence="2">Testes</tissue>
    </source>
</reference>
<evidence type="ECO:0000313" key="2">
    <source>
        <dbReference type="EMBL" id="EEN61255.1"/>
    </source>
</evidence>
<dbReference type="InterPro" id="IPR050373">
    <property type="entry name" value="Fibrinogen_C-term_domain"/>
</dbReference>
<evidence type="ECO:0000259" key="1">
    <source>
        <dbReference type="PROSITE" id="PS51406"/>
    </source>
</evidence>
<dbReference type="SMART" id="SM00186">
    <property type="entry name" value="FBG"/>
    <property type="match status" value="1"/>
</dbReference>
<dbReference type="SUPFAM" id="SSF56496">
    <property type="entry name" value="Fibrinogen C-terminal domain-like"/>
    <property type="match status" value="1"/>
</dbReference>
<gene>
    <name evidence="2" type="ORF">BRAFLDRAFT_60409</name>
</gene>
<name>C3YF11_BRAFL</name>
<organism>
    <name type="scientific">Branchiostoma floridae</name>
    <name type="common">Florida lancelet</name>
    <name type="synonym">Amphioxus</name>
    <dbReference type="NCBI Taxonomy" id="7739"/>
    <lineage>
        <taxon>Eukaryota</taxon>
        <taxon>Metazoa</taxon>
        <taxon>Chordata</taxon>
        <taxon>Cephalochordata</taxon>
        <taxon>Leptocardii</taxon>
        <taxon>Amphioxiformes</taxon>
        <taxon>Branchiostomatidae</taxon>
        <taxon>Branchiostoma</taxon>
    </lineage>
</organism>
<dbReference type="PROSITE" id="PS51406">
    <property type="entry name" value="FIBRINOGEN_C_2"/>
    <property type="match status" value="1"/>
</dbReference>
<dbReference type="AlphaFoldDB" id="C3YF11"/>
<dbReference type="PANTHER" id="PTHR19143">
    <property type="entry name" value="FIBRINOGEN/TENASCIN/ANGIOPOEITIN"/>
    <property type="match status" value="1"/>
</dbReference>